<dbReference type="AlphaFoldDB" id="A0A0C5BXF2"/>
<feature type="transmembrane region" description="Helical" evidence="1">
    <location>
        <begin position="162"/>
        <end position="189"/>
    </location>
</feature>
<dbReference type="PATRIC" id="fig|1582439.9.peg.1832"/>
<dbReference type="KEGG" id="nid:NPIRD3C_1776"/>
<reference evidence="2 3" key="2">
    <citation type="journal article" date="2016" name="ISME J.">
        <title>Physiological and genomic characterization of two novel marine thaumarchaeal strains indicates niche differentiation.</title>
        <authorList>
            <person name="Bayer B."/>
            <person name="Vojvoda J."/>
            <person name="Offre P."/>
            <person name="Alves R.J."/>
            <person name="Elisabeth N.H."/>
            <person name="Garcia J.A."/>
            <person name="Volland J.M."/>
            <person name="Srivastava A."/>
            <person name="Schleper C."/>
            <person name="Herndl G.J."/>
        </authorList>
    </citation>
    <scope>NUCLEOTIDE SEQUENCE [LARGE SCALE GENOMIC DNA]</scope>
    <source>
        <strain evidence="2 3">D3C</strain>
    </source>
</reference>
<protein>
    <submittedName>
        <fullName evidence="2">Uncharacterized protein</fullName>
    </submittedName>
</protein>
<dbReference type="RefSeq" id="WP_148703730.1">
    <property type="nucleotide sequence ID" value="NZ_CP010868.1"/>
</dbReference>
<keyword evidence="1" id="KW-0472">Membrane</keyword>
<evidence type="ECO:0000313" key="3">
    <source>
        <dbReference type="Proteomes" id="UP000032027"/>
    </source>
</evidence>
<dbReference type="Proteomes" id="UP000032027">
    <property type="component" value="Chromosome"/>
</dbReference>
<dbReference type="STRING" id="1582439.NPIRD3C_1776"/>
<reference evidence="2 3" key="3">
    <citation type="journal article" date="2019" name="Int. J. Syst. Evol. Microbiol.">
        <title>Nitrosopumilus adriaticus sp. nov. and Nitrosopumilus piranensis sp. nov., two ammonia-oxidizing archaea from the Adriatic Sea and members of the class Nitrososphaeria.</title>
        <authorList>
            <person name="Bayer B."/>
            <person name="Vojvoda J."/>
            <person name="Reinthaler T."/>
            <person name="Reyes C."/>
            <person name="Pinto M."/>
            <person name="Herndl G.J."/>
        </authorList>
    </citation>
    <scope>NUCLEOTIDE SEQUENCE [LARGE SCALE GENOMIC DNA]</scope>
    <source>
        <strain evidence="2 3">D3C</strain>
    </source>
</reference>
<dbReference type="EMBL" id="CP010868">
    <property type="protein sequence ID" value="AJM92986.1"/>
    <property type="molecule type" value="Genomic_DNA"/>
</dbReference>
<keyword evidence="1" id="KW-1133">Transmembrane helix</keyword>
<accession>A0A0C5BXF2</accession>
<reference evidence="3" key="1">
    <citation type="submission" date="2015-02" db="EMBL/GenBank/DDBJ databases">
        <title>Characterization of two novel Thaumarchaeota isolated from the Northern Adriatic Sea.</title>
        <authorList>
            <person name="Bayer B."/>
            <person name="Vojvoda J."/>
            <person name="Offre P."/>
            <person name="Srivastava A."/>
            <person name="Elisabeth N."/>
            <person name="Garcia J.A.L."/>
            <person name="Schleper C."/>
            <person name="Herndl G.J."/>
        </authorList>
    </citation>
    <scope>NUCLEOTIDE SEQUENCE [LARGE SCALE GENOMIC DNA]</scope>
    <source>
        <strain evidence="3">D3C</strain>
    </source>
</reference>
<evidence type="ECO:0000256" key="1">
    <source>
        <dbReference type="SAM" id="Phobius"/>
    </source>
</evidence>
<organism evidence="2 3">
    <name type="scientific">Nitrosopumilus piranensis</name>
    <dbReference type="NCBI Taxonomy" id="1582439"/>
    <lineage>
        <taxon>Archaea</taxon>
        <taxon>Nitrososphaerota</taxon>
        <taxon>Nitrososphaeria</taxon>
        <taxon>Nitrosopumilales</taxon>
        <taxon>Nitrosopumilaceae</taxon>
        <taxon>Nitrosopumilus</taxon>
    </lineage>
</organism>
<dbReference type="GeneID" id="41600875"/>
<name>A0A0C5BXF2_9ARCH</name>
<dbReference type="OrthoDB" id="12080at2157"/>
<keyword evidence="3" id="KW-1185">Reference proteome</keyword>
<gene>
    <name evidence="2" type="ORF">NPIRD3C_1776</name>
</gene>
<sequence>MKKRGPIITISGIVLIVVSLSIAVSTVPSNVTGPDDFSVSSLFEGMFDEISNEIQIMPDDSAHFSYTTYSSDVPLLWGIQILDYQDGDKLSIIISNIFGDSYGTFVQDEPILFEVLQISQSDTLNLEIQNLGERSVTVVAMFSEDPENSESLTNPNSPVMNMVLPLMISGFLLVLGIIVLIVGIIVILVDLKNNLDNKRNY</sequence>
<dbReference type="HOGENOM" id="CLU_1363707_0_0_2"/>
<proteinExistence type="predicted"/>
<evidence type="ECO:0000313" key="2">
    <source>
        <dbReference type="EMBL" id="AJM92986.1"/>
    </source>
</evidence>
<keyword evidence="1" id="KW-0812">Transmembrane</keyword>